<evidence type="ECO:0000256" key="8">
    <source>
        <dbReference type="ARBA" id="ARBA00023170"/>
    </source>
</evidence>
<dbReference type="InterPro" id="IPR013088">
    <property type="entry name" value="Znf_NHR/GATA"/>
</dbReference>
<protein>
    <submittedName>
        <fullName evidence="13">Nuclear receptor</fullName>
    </submittedName>
</protein>
<dbReference type="Pfam" id="PF00105">
    <property type="entry name" value="zf-C4"/>
    <property type="match status" value="1"/>
</dbReference>
<dbReference type="InterPro" id="IPR050234">
    <property type="entry name" value="Nuclear_hormone_rcpt_NR1"/>
</dbReference>
<organism evidence="13">
    <name type="scientific">Brachionus koreanus</name>
    <dbReference type="NCBI Taxonomy" id="1199090"/>
    <lineage>
        <taxon>Eukaryota</taxon>
        <taxon>Metazoa</taxon>
        <taxon>Spiralia</taxon>
        <taxon>Gnathifera</taxon>
        <taxon>Rotifera</taxon>
        <taxon>Eurotatoria</taxon>
        <taxon>Monogononta</taxon>
        <taxon>Pseudotrocha</taxon>
        <taxon>Ploima</taxon>
        <taxon>Brachionidae</taxon>
        <taxon>Brachionus</taxon>
    </lineage>
</organism>
<evidence type="ECO:0000256" key="7">
    <source>
        <dbReference type="ARBA" id="ARBA00023163"/>
    </source>
</evidence>
<dbReference type="InterPro" id="IPR001628">
    <property type="entry name" value="Znf_hrmn_rcpt"/>
</dbReference>
<dbReference type="Gene3D" id="3.30.50.10">
    <property type="entry name" value="Erythroid Transcription Factor GATA-1, subunit A"/>
    <property type="match status" value="1"/>
</dbReference>
<keyword evidence="5" id="KW-0805">Transcription regulation</keyword>
<keyword evidence="9" id="KW-0539">Nucleus</keyword>
<dbReference type="InterPro" id="IPR000536">
    <property type="entry name" value="Nucl_hrmn_rcpt_lig-bd"/>
</dbReference>
<dbReference type="EMBL" id="MF360938">
    <property type="protein sequence ID" value="ASL70622.1"/>
    <property type="molecule type" value="Genomic_DNA"/>
</dbReference>
<keyword evidence="7" id="KW-0804">Transcription</keyword>
<reference evidence="13" key="1">
    <citation type="journal article" date="2017" name="Gen. Comp. Endocrinol.">
        <title>Genome-wide identification of nuclear receptor (NR) genes and the evolutionary significance of the NR1O subfamily in the monogonont rotifer Brachionus spp.</title>
        <authorList>
            <person name="Kim D.H."/>
            <person name="Kim H.S."/>
            <person name="Hwang D.S."/>
            <person name="Kim H.J."/>
            <person name="Hagiwara A."/>
            <person name="Lee J.S."/>
            <person name="Jeong C.B."/>
        </authorList>
    </citation>
    <scope>NUCLEOTIDE SEQUENCE</scope>
</reference>
<dbReference type="GO" id="GO:0000978">
    <property type="term" value="F:RNA polymerase II cis-regulatory region sequence-specific DNA binding"/>
    <property type="evidence" value="ECO:0007669"/>
    <property type="project" value="TreeGrafter"/>
</dbReference>
<accession>A0A221CB93</accession>
<evidence type="ECO:0000256" key="1">
    <source>
        <dbReference type="ARBA" id="ARBA00005993"/>
    </source>
</evidence>
<evidence type="ECO:0000256" key="2">
    <source>
        <dbReference type="ARBA" id="ARBA00022723"/>
    </source>
</evidence>
<dbReference type="PROSITE" id="PS00031">
    <property type="entry name" value="NUCLEAR_REC_DBD_1"/>
    <property type="match status" value="1"/>
</dbReference>
<evidence type="ECO:0000256" key="5">
    <source>
        <dbReference type="ARBA" id="ARBA00023015"/>
    </source>
</evidence>
<keyword evidence="8 13" id="KW-0675">Receptor</keyword>
<dbReference type="InterPro" id="IPR035500">
    <property type="entry name" value="NHR-like_dom_sf"/>
</dbReference>
<comment type="similarity">
    <text evidence="1">Belongs to the nuclear hormone receptor family.</text>
</comment>
<dbReference type="PROSITE" id="PS51843">
    <property type="entry name" value="NR_LBD"/>
    <property type="match status" value="1"/>
</dbReference>
<evidence type="ECO:0000256" key="4">
    <source>
        <dbReference type="ARBA" id="ARBA00022833"/>
    </source>
</evidence>
<evidence type="ECO:0000256" key="6">
    <source>
        <dbReference type="ARBA" id="ARBA00023125"/>
    </source>
</evidence>
<dbReference type="FunFam" id="3.30.50.10:FF:000030">
    <property type="entry name" value="Nuclear Hormone Receptor family"/>
    <property type="match status" value="1"/>
</dbReference>
<dbReference type="SMART" id="SM00399">
    <property type="entry name" value="ZnF_C4"/>
    <property type="match status" value="1"/>
</dbReference>
<evidence type="ECO:0000259" key="12">
    <source>
        <dbReference type="PROSITE" id="PS51843"/>
    </source>
</evidence>
<dbReference type="GO" id="GO:0009755">
    <property type="term" value="P:hormone-mediated signaling pathway"/>
    <property type="evidence" value="ECO:0007669"/>
    <property type="project" value="TreeGrafter"/>
</dbReference>
<evidence type="ECO:0000256" key="10">
    <source>
        <dbReference type="SAM" id="MobiDB-lite"/>
    </source>
</evidence>
<dbReference type="PRINTS" id="PR00398">
    <property type="entry name" value="STRDHORMONER"/>
</dbReference>
<dbReference type="GO" id="GO:0004879">
    <property type="term" value="F:nuclear receptor activity"/>
    <property type="evidence" value="ECO:0007669"/>
    <property type="project" value="TreeGrafter"/>
</dbReference>
<name>A0A221CB93_9BILA</name>
<sequence length="434" mass="50446">MHESNSQLAQSNSAPTVLTDQAFKHLLDDFETYNYNKKLKKNEPKYNFGKCNVCGDRATGIHYGVPSCEGCKGFFKRSVERNEEYVCYYGYNCEITPKQRKRCKYCRWQACLRGGMSLDSVRMGRISRDEREKIIRENNKNNSASDSSNSDTISPSSTPHTLDQNGNFVHKSKTFYQSLLNSVNIQTANYFPGVDIISLNQSSVENGLLSVSLLRDKCYQTFLECNYEFDHLHYEKALKLAEKIESNEPLGFDFSYMSKKDIIERFLPALQKNIKTSIDYIRKLPGFGSLNHKEFEHVVIERIFLVITLRIAKLFMNGEFFLFLDLDQGIYFSRSIMNKVYGTQLTDDIFKFLEKFNQLKLTDQELSVFIPTVMSNIDKVNSDELYNLNAFYKKILSYEFSLNKRDSSFMDKLNYTYDLLSDAMKRNREVDLEA</sequence>
<keyword evidence="6" id="KW-0238">DNA-binding</keyword>
<dbReference type="PRINTS" id="PR00047">
    <property type="entry name" value="STROIDFINGER"/>
</dbReference>
<dbReference type="GO" id="GO:0008270">
    <property type="term" value="F:zinc ion binding"/>
    <property type="evidence" value="ECO:0007669"/>
    <property type="project" value="UniProtKB-KW"/>
</dbReference>
<dbReference type="GO" id="GO:0000122">
    <property type="term" value="P:negative regulation of transcription by RNA polymerase II"/>
    <property type="evidence" value="ECO:0007669"/>
    <property type="project" value="TreeGrafter"/>
</dbReference>
<dbReference type="SUPFAM" id="SSF57716">
    <property type="entry name" value="Glucocorticoid receptor-like (DNA-binding domain)"/>
    <property type="match status" value="1"/>
</dbReference>
<evidence type="ECO:0000256" key="9">
    <source>
        <dbReference type="ARBA" id="ARBA00023242"/>
    </source>
</evidence>
<dbReference type="CDD" id="cd06916">
    <property type="entry name" value="NR_DBD_like"/>
    <property type="match status" value="1"/>
</dbReference>
<dbReference type="GO" id="GO:0030154">
    <property type="term" value="P:cell differentiation"/>
    <property type="evidence" value="ECO:0007669"/>
    <property type="project" value="TreeGrafter"/>
</dbReference>
<proteinExistence type="inferred from homology"/>
<dbReference type="GO" id="GO:0045944">
    <property type="term" value="P:positive regulation of transcription by RNA polymerase II"/>
    <property type="evidence" value="ECO:0007669"/>
    <property type="project" value="TreeGrafter"/>
</dbReference>
<dbReference type="PROSITE" id="PS51030">
    <property type="entry name" value="NUCLEAR_REC_DBD_2"/>
    <property type="match status" value="1"/>
</dbReference>
<dbReference type="Gene3D" id="1.10.565.10">
    <property type="entry name" value="Retinoid X Receptor"/>
    <property type="match status" value="1"/>
</dbReference>
<dbReference type="SUPFAM" id="SSF48508">
    <property type="entry name" value="Nuclear receptor ligand-binding domain"/>
    <property type="match status" value="1"/>
</dbReference>
<keyword evidence="2" id="KW-0479">Metal-binding</keyword>
<feature type="domain" description="NR LBD" evidence="12">
    <location>
        <begin position="229"/>
        <end position="434"/>
    </location>
</feature>
<evidence type="ECO:0000259" key="11">
    <source>
        <dbReference type="PROSITE" id="PS51030"/>
    </source>
</evidence>
<dbReference type="PANTHER" id="PTHR24082:SF473">
    <property type="entry name" value="ECDYSONE-INDUCED PROTEIN 75B, ISOFORM B"/>
    <property type="match status" value="1"/>
</dbReference>
<evidence type="ECO:0000313" key="13">
    <source>
        <dbReference type="EMBL" id="ASL70622.1"/>
    </source>
</evidence>
<dbReference type="PANTHER" id="PTHR24082">
    <property type="entry name" value="NUCLEAR HORMONE RECEPTOR"/>
    <property type="match status" value="1"/>
</dbReference>
<dbReference type="InterPro" id="IPR001723">
    <property type="entry name" value="Nuclear_hrmn_rcpt"/>
</dbReference>
<keyword evidence="3" id="KW-0863">Zinc-finger</keyword>
<reference evidence="13" key="2">
    <citation type="submission" date="2017-06" db="EMBL/GenBank/DDBJ databases">
        <authorList>
            <person name="Kim H.J."/>
            <person name="Triplett B.A."/>
        </authorList>
    </citation>
    <scope>NUCLEOTIDE SEQUENCE</scope>
</reference>
<evidence type="ECO:0000256" key="3">
    <source>
        <dbReference type="ARBA" id="ARBA00022771"/>
    </source>
</evidence>
<keyword evidence="4" id="KW-0862">Zinc</keyword>
<feature type="domain" description="Nuclear receptor" evidence="11">
    <location>
        <begin position="48"/>
        <end position="123"/>
    </location>
</feature>
<feature type="compositionally biased region" description="Low complexity" evidence="10">
    <location>
        <begin position="140"/>
        <end position="159"/>
    </location>
</feature>
<dbReference type="AlphaFoldDB" id="A0A221CB93"/>
<feature type="region of interest" description="Disordered" evidence="10">
    <location>
        <begin position="132"/>
        <end position="165"/>
    </location>
</feature>